<proteinExistence type="predicted"/>
<accession>M1UUT3</accession>
<feature type="region of interest" description="Disordered" evidence="1">
    <location>
        <begin position="288"/>
        <end position="344"/>
    </location>
</feature>
<dbReference type="OrthoDB" id="10600864at2759"/>
<protein>
    <submittedName>
        <fullName evidence="2">Uncharacterized protein</fullName>
    </submittedName>
</protein>
<reference evidence="2 3" key="1">
    <citation type="journal article" date="2004" name="Nature">
        <title>Genome sequence of the ultrasmall unicellular red alga Cyanidioschyzon merolae 10D.</title>
        <authorList>
            <person name="Matsuzaki M."/>
            <person name="Misumi O."/>
            <person name="Shin-i T."/>
            <person name="Maruyama S."/>
            <person name="Takahara M."/>
            <person name="Miyagishima S."/>
            <person name="Mori T."/>
            <person name="Nishida K."/>
            <person name="Yagisawa F."/>
            <person name="Nishida K."/>
            <person name="Yoshida Y."/>
            <person name="Nishimura Y."/>
            <person name="Nakao S."/>
            <person name="Kobayashi T."/>
            <person name="Momoyama Y."/>
            <person name="Higashiyama T."/>
            <person name="Minoda A."/>
            <person name="Sano M."/>
            <person name="Nomoto H."/>
            <person name="Oishi K."/>
            <person name="Hayashi H."/>
            <person name="Ohta F."/>
            <person name="Nishizaka S."/>
            <person name="Haga S."/>
            <person name="Miura S."/>
            <person name="Morishita T."/>
            <person name="Kabeya Y."/>
            <person name="Terasawa K."/>
            <person name="Suzuki Y."/>
            <person name="Ishii Y."/>
            <person name="Asakawa S."/>
            <person name="Takano H."/>
            <person name="Ohta N."/>
            <person name="Kuroiwa H."/>
            <person name="Tanaka K."/>
            <person name="Shimizu N."/>
            <person name="Sugano S."/>
            <person name="Sato N."/>
            <person name="Nozaki H."/>
            <person name="Ogasawara N."/>
            <person name="Kohara Y."/>
            <person name="Kuroiwa T."/>
        </authorList>
    </citation>
    <scope>NUCLEOTIDE SEQUENCE [LARGE SCALE GENOMIC DNA]</scope>
    <source>
        <strain evidence="2 3">10D</strain>
    </source>
</reference>
<dbReference type="KEGG" id="cme:CYME_CMO323C"/>
<name>M1UUT3_CYAM1</name>
<gene>
    <name evidence="2" type="ORF">CYME_CMO323C</name>
</gene>
<reference evidence="2 3" key="2">
    <citation type="journal article" date="2007" name="BMC Biol.">
        <title>A 100%-complete sequence reveals unusually simple genomic features in the hot-spring red alga Cyanidioschyzon merolae.</title>
        <authorList>
            <person name="Nozaki H."/>
            <person name="Takano H."/>
            <person name="Misumi O."/>
            <person name="Terasawa K."/>
            <person name="Matsuzaki M."/>
            <person name="Maruyama S."/>
            <person name="Nishida K."/>
            <person name="Yagisawa F."/>
            <person name="Yoshida Y."/>
            <person name="Fujiwara T."/>
            <person name="Takio S."/>
            <person name="Tamura K."/>
            <person name="Chung S.J."/>
            <person name="Nakamura S."/>
            <person name="Kuroiwa H."/>
            <person name="Tanaka K."/>
            <person name="Sato N."/>
            <person name="Kuroiwa T."/>
        </authorList>
    </citation>
    <scope>NUCLEOTIDE SEQUENCE [LARGE SCALE GENOMIC DNA]</scope>
    <source>
        <strain evidence="2 3">10D</strain>
    </source>
</reference>
<dbReference type="AlphaFoldDB" id="M1UUT3"/>
<evidence type="ECO:0000313" key="3">
    <source>
        <dbReference type="Proteomes" id="UP000007014"/>
    </source>
</evidence>
<evidence type="ECO:0000256" key="1">
    <source>
        <dbReference type="SAM" id="MobiDB-lite"/>
    </source>
</evidence>
<feature type="region of interest" description="Disordered" evidence="1">
    <location>
        <begin position="170"/>
        <end position="221"/>
    </location>
</feature>
<organism evidence="2 3">
    <name type="scientific">Cyanidioschyzon merolae (strain NIES-3377 / 10D)</name>
    <name type="common">Unicellular red alga</name>
    <dbReference type="NCBI Taxonomy" id="280699"/>
    <lineage>
        <taxon>Eukaryota</taxon>
        <taxon>Rhodophyta</taxon>
        <taxon>Bangiophyceae</taxon>
        <taxon>Cyanidiales</taxon>
        <taxon>Cyanidiaceae</taxon>
        <taxon>Cyanidioschyzon</taxon>
    </lineage>
</organism>
<feature type="region of interest" description="Disordered" evidence="1">
    <location>
        <begin position="470"/>
        <end position="495"/>
    </location>
</feature>
<evidence type="ECO:0000313" key="2">
    <source>
        <dbReference type="EMBL" id="BAM81651.1"/>
    </source>
</evidence>
<feature type="region of interest" description="Disordered" evidence="1">
    <location>
        <begin position="243"/>
        <end position="271"/>
    </location>
</feature>
<dbReference type="Proteomes" id="UP000007014">
    <property type="component" value="Chromosome 15"/>
</dbReference>
<dbReference type="RefSeq" id="XP_005537687.1">
    <property type="nucleotide sequence ID" value="XM_005537630.1"/>
</dbReference>
<dbReference type="HOGENOM" id="CLU_407914_0_0_1"/>
<dbReference type="Gramene" id="CMO323CT">
    <property type="protein sequence ID" value="CMO323CT"/>
    <property type="gene ID" value="CMO323C"/>
</dbReference>
<keyword evidence="3" id="KW-1185">Reference proteome</keyword>
<dbReference type="EMBL" id="AP006497">
    <property type="protein sequence ID" value="BAM81651.1"/>
    <property type="molecule type" value="Genomic_DNA"/>
</dbReference>
<sequence>MQIDAERYKVTLTSPRSLLSPQNIKLAFTLPEQHAAEHSCSRSVIARHRYYALTANGGAADQNIGDSEDTRKVGDAVPDVANITGALASGGTAHARERCYHVASAMRIPARPDKSVVLFRDRYVTQDSWKIFNWAPPLASSSKFHLYTRASPLHAKQVWTASASRLGMHWNENDPPVSRTPAPPDAHERRSQITQVLAAAKSSRSPAKPHPEPPASDLRSPECRAGAFANAAEPLWDQDARISAGSNHDHMSPSQESEGMHATHPMGTDEHIEKGADPLLLAMPMTRAVAKQRRAASPMRAENARQRANRLWVPARISHKASKRRSSADSRQRNGPGFSQTRPAELLIPVGKLRPESEHHEDPGRVIKPEEMARMGRVFRERFPEPPSALSSIPSSGWCLERITEEASAWWRRNYSEQSETWFQRWHAYVRFVRQRLSRSRSKTARISAGCARRWLAQFLRSNVAVDAHSAPSSSYTDQSDAAAERPAQTHPVPLSVRNGSMMKRSFATYPSYTPQTRARYRRYQYRECDMISLPVGCDARTLLRCFSEDAPLRQAQALPAKEPVWIRGLPGQGTRRWPGYMLGTLDRRLIDVDAGVSLVAVQAADGNPEYVANAQMYVLPQHQIEPFRASEVKATFAAELALRRPASRQSARFEHAFSEVYALFLQNAGSQCV</sequence>
<feature type="compositionally biased region" description="Polar residues" evidence="1">
    <location>
        <begin position="471"/>
        <end position="480"/>
    </location>
</feature>
<dbReference type="GeneID" id="16995787"/>